<dbReference type="Pfam" id="PF03015">
    <property type="entry name" value="Sterile"/>
    <property type="match status" value="1"/>
</dbReference>
<keyword evidence="2 4" id="KW-0444">Lipid biosynthesis</keyword>
<evidence type="ECO:0000259" key="6">
    <source>
        <dbReference type="Pfam" id="PF07993"/>
    </source>
</evidence>
<dbReference type="Proteomes" id="UP001165190">
    <property type="component" value="Unassembled WGS sequence"/>
</dbReference>
<dbReference type="CDD" id="cd05236">
    <property type="entry name" value="FAR-N_SDR_e"/>
    <property type="match status" value="1"/>
</dbReference>
<comment type="similarity">
    <text evidence="1 4">Belongs to the fatty acyl-CoA reductase family.</text>
</comment>
<dbReference type="EMBL" id="BSYR01000057">
    <property type="protein sequence ID" value="GMJ10710.1"/>
    <property type="molecule type" value="Genomic_DNA"/>
</dbReference>
<comment type="caution">
    <text evidence="7">The sequence shown here is derived from an EMBL/GenBank/DDBJ whole genome shotgun (WGS) entry which is preliminary data.</text>
</comment>
<organism evidence="7 8">
    <name type="scientific">Hibiscus trionum</name>
    <name type="common">Flower of an hour</name>
    <dbReference type="NCBI Taxonomy" id="183268"/>
    <lineage>
        <taxon>Eukaryota</taxon>
        <taxon>Viridiplantae</taxon>
        <taxon>Streptophyta</taxon>
        <taxon>Embryophyta</taxon>
        <taxon>Tracheophyta</taxon>
        <taxon>Spermatophyta</taxon>
        <taxon>Magnoliopsida</taxon>
        <taxon>eudicotyledons</taxon>
        <taxon>Gunneridae</taxon>
        <taxon>Pentapetalae</taxon>
        <taxon>rosids</taxon>
        <taxon>malvids</taxon>
        <taxon>Malvales</taxon>
        <taxon>Malvaceae</taxon>
        <taxon>Malvoideae</taxon>
        <taxon>Hibiscus</taxon>
    </lineage>
</organism>
<keyword evidence="3 4" id="KW-0443">Lipid metabolism</keyword>
<dbReference type="GO" id="GO:0102965">
    <property type="term" value="F:alcohol-forming long-chain fatty acyl-CoA reductase activity"/>
    <property type="evidence" value="ECO:0007669"/>
    <property type="project" value="UniProtKB-EC"/>
</dbReference>
<dbReference type="SUPFAM" id="SSF51735">
    <property type="entry name" value="NAD(P)-binding Rossmann-fold domains"/>
    <property type="match status" value="1"/>
</dbReference>
<evidence type="ECO:0000313" key="7">
    <source>
        <dbReference type="EMBL" id="GMJ10710.1"/>
    </source>
</evidence>
<dbReference type="InterPro" id="IPR033640">
    <property type="entry name" value="FAR_C"/>
</dbReference>
<name>A0A9W7JBE7_HIBTR</name>
<evidence type="ECO:0000256" key="4">
    <source>
        <dbReference type="RuleBase" id="RU363097"/>
    </source>
</evidence>
<reference evidence="7" key="1">
    <citation type="submission" date="2023-05" db="EMBL/GenBank/DDBJ databases">
        <title>Genome and transcriptome analyses reveal genes involved in the formation of fine ridges on petal epidermal cells in Hibiscus trionum.</title>
        <authorList>
            <person name="Koshimizu S."/>
            <person name="Masuda S."/>
            <person name="Ishii T."/>
            <person name="Shirasu K."/>
            <person name="Hoshino A."/>
            <person name="Arita M."/>
        </authorList>
    </citation>
    <scope>NUCLEOTIDE SEQUENCE</scope>
    <source>
        <strain evidence="7">Hamamatsu line</strain>
    </source>
</reference>
<dbReference type="InterPro" id="IPR036291">
    <property type="entry name" value="NAD(P)-bd_dom_sf"/>
</dbReference>
<sequence>MKMDHVAKFLRGKTILITGATGFLAKVFLEKILRLQPNVNKLYLLLRASDDKSATQRLHDEIISTGLFRVLRDKWSWEFDKLISSKVIAVAGDISSENLEITDLKLREKMLREIEIVVNVAGTTEFNERYDIALGINTFGALNVLNYAKKCDKIKLFLHISTAYVCGEQQGTILEKRFYMGESLSKTGNVNIFEEKRMMEEKLEQLQCDCVPNNAIKSAMKELGLQRAKLNGWPNTYVFTKAMGEMLLGNFKGDLPLVIIRPTMITSTYKQPFPGWIEGLKTIDSIIMSYGKGTLTCFPGNPNSALDVIPVDMVVSAMIVAMEVHYANHQYSGETIYHVSSSLGNPMKLSDLRKFLHSYFTKNPWVDKNGQRVKVGTATVINSTDMFFLNMQIKYVLPLKVLYLMNILSCQRFKKGYTKLDRKIKFVMRLAELYKPYVFFVGIFDGRNLEKLEKVAKERGIDVAEFDFNSKNIDWEDYIMEIHIPGLLKHVIRP</sequence>
<dbReference type="Gene3D" id="3.40.50.720">
    <property type="entry name" value="NAD(P)-binding Rossmann-like Domain"/>
    <property type="match status" value="1"/>
</dbReference>
<dbReference type="OrthoDB" id="429813at2759"/>
<dbReference type="EC" id="1.2.1.84" evidence="4"/>
<dbReference type="AlphaFoldDB" id="A0A9W7JBE7"/>
<dbReference type="GO" id="GO:0010345">
    <property type="term" value="P:suberin biosynthetic process"/>
    <property type="evidence" value="ECO:0007669"/>
    <property type="project" value="TreeGrafter"/>
</dbReference>
<evidence type="ECO:0000313" key="8">
    <source>
        <dbReference type="Proteomes" id="UP001165190"/>
    </source>
</evidence>
<evidence type="ECO:0000256" key="1">
    <source>
        <dbReference type="ARBA" id="ARBA00005928"/>
    </source>
</evidence>
<feature type="domain" description="Fatty acyl-CoA reductase C-terminal" evidence="5">
    <location>
        <begin position="395"/>
        <end position="492"/>
    </location>
</feature>
<comment type="function">
    <text evidence="4">Catalyzes the reduction of fatty acyl-CoA to fatty alcohols.</text>
</comment>
<keyword evidence="8" id="KW-1185">Reference proteome</keyword>
<keyword evidence="4" id="KW-0521">NADP</keyword>
<evidence type="ECO:0000256" key="3">
    <source>
        <dbReference type="ARBA" id="ARBA00023098"/>
    </source>
</evidence>
<dbReference type="GO" id="GO:0080019">
    <property type="term" value="F:alcohol-forming very long-chain fatty acyl-CoA reductase activity"/>
    <property type="evidence" value="ECO:0007669"/>
    <property type="project" value="InterPro"/>
</dbReference>
<gene>
    <name evidence="7" type="ORF">HRI_004740200</name>
</gene>
<feature type="domain" description="Thioester reductase (TE)" evidence="6">
    <location>
        <begin position="17"/>
        <end position="318"/>
    </location>
</feature>
<dbReference type="InterPro" id="IPR026055">
    <property type="entry name" value="FAR"/>
</dbReference>
<protein>
    <recommendedName>
        <fullName evidence="4">Fatty acyl-CoA reductase</fullName>
        <ecNumber evidence="4">1.2.1.84</ecNumber>
    </recommendedName>
</protein>
<dbReference type="PANTHER" id="PTHR11011:SF109">
    <property type="entry name" value="FATTY ACYL-COA REDUCTASE 1"/>
    <property type="match status" value="1"/>
</dbReference>
<keyword evidence="4" id="KW-0560">Oxidoreductase</keyword>
<proteinExistence type="inferred from homology"/>
<evidence type="ECO:0000259" key="5">
    <source>
        <dbReference type="Pfam" id="PF03015"/>
    </source>
</evidence>
<dbReference type="InterPro" id="IPR013120">
    <property type="entry name" value="FAR_NAD-bd"/>
</dbReference>
<dbReference type="PANTHER" id="PTHR11011">
    <property type="entry name" value="MALE STERILITY PROTEIN 2-RELATED"/>
    <property type="match status" value="1"/>
</dbReference>
<dbReference type="Pfam" id="PF07993">
    <property type="entry name" value="NAD_binding_4"/>
    <property type="match status" value="1"/>
</dbReference>
<comment type="catalytic activity">
    <reaction evidence="4">
        <text>a long-chain fatty acyl-CoA + 2 NADPH + 2 H(+) = a long-chain primary fatty alcohol + 2 NADP(+) + CoA</text>
        <dbReference type="Rhea" id="RHEA:52716"/>
        <dbReference type="ChEBI" id="CHEBI:15378"/>
        <dbReference type="ChEBI" id="CHEBI:57287"/>
        <dbReference type="ChEBI" id="CHEBI:57783"/>
        <dbReference type="ChEBI" id="CHEBI:58349"/>
        <dbReference type="ChEBI" id="CHEBI:77396"/>
        <dbReference type="ChEBI" id="CHEBI:83139"/>
        <dbReference type="EC" id="1.2.1.84"/>
    </reaction>
</comment>
<evidence type="ECO:0000256" key="2">
    <source>
        <dbReference type="ARBA" id="ARBA00022516"/>
    </source>
</evidence>
<dbReference type="CDD" id="cd09071">
    <property type="entry name" value="FAR_C"/>
    <property type="match status" value="1"/>
</dbReference>
<dbReference type="GO" id="GO:0035336">
    <property type="term" value="P:long-chain fatty-acyl-CoA metabolic process"/>
    <property type="evidence" value="ECO:0007669"/>
    <property type="project" value="TreeGrafter"/>
</dbReference>
<accession>A0A9W7JBE7</accession>